<reference evidence="1 2" key="1">
    <citation type="journal article" date="2016" name="Front. Microbiol.">
        <title>Comprehensive Phylogenetic Analysis of Bovine Non-aureus Staphylococci Species Based on Whole-Genome Sequencing.</title>
        <authorList>
            <person name="Naushad S."/>
            <person name="Barkema H.W."/>
            <person name="Luby C."/>
            <person name="Condas L.A."/>
            <person name="Nobrega D.B."/>
            <person name="Carson D.A."/>
            <person name="De Buck J."/>
        </authorList>
    </citation>
    <scope>NUCLEOTIDE SEQUENCE [LARGE SCALE GENOMIC DNA]</scope>
    <source>
        <strain evidence="1 2">SNUC 2993</strain>
    </source>
</reference>
<gene>
    <name evidence="1" type="ORF">BU085_12320</name>
</gene>
<feature type="non-terminal residue" evidence="1">
    <location>
        <position position="1"/>
    </location>
</feature>
<accession>A0A2T4PXJ2</accession>
<comment type="caution">
    <text evidence="1">The sequence shown here is derived from an EMBL/GenBank/DDBJ whole genome shotgun (WGS) entry which is preliminary data.</text>
</comment>
<keyword evidence="1" id="KW-0418">Kinase</keyword>
<proteinExistence type="predicted"/>
<evidence type="ECO:0000313" key="1">
    <source>
        <dbReference type="EMBL" id="PTI49301.1"/>
    </source>
</evidence>
<dbReference type="AlphaFoldDB" id="A0A2T4PXJ2"/>
<sequence>EYKLVHEIYALTYLIYFVITGRERLKKTENKKFDEFVSRGTDVDITKRFKNISELKEKFINLQL</sequence>
<dbReference type="EMBL" id="PZEV01000084">
    <property type="protein sequence ID" value="PTI49301.1"/>
    <property type="molecule type" value="Genomic_DNA"/>
</dbReference>
<evidence type="ECO:0000313" key="2">
    <source>
        <dbReference type="Proteomes" id="UP000240717"/>
    </source>
</evidence>
<dbReference type="GO" id="GO:0016301">
    <property type="term" value="F:kinase activity"/>
    <property type="evidence" value="ECO:0007669"/>
    <property type="project" value="UniProtKB-KW"/>
</dbReference>
<keyword evidence="1" id="KW-0808">Transferase</keyword>
<protein>
    <submittedName>
        <fullName evidence="1">Protein kinase family protein</fullName>
    </submittedName>
</protein>
<dbReference type="Proteomes" id="UP000240717">
    <property type="component" value="Unassembled WGS sequence"/>
</dbReference>
<organism evidence="1 2">
    <name type="scientific">Staphylococcus warneri</name>
    <dbReference type="NCBI Taxonomy" id="1292"/>
    <lineage>
        <taxon>Bacteria</taxon>
        <taxon>Bacillati</taxon>
        <taxon>Bacillota</taxon>
        <taxon>Bacilli</taxon>
        <taxon>Bacillales</taxon>
        <taxon>Staphylococcaceae</taxon>
        <taxon>Staphylococcus</taxon>
    </lineage>
</organism>
<name>A0A2T4PXJ2_STAWA</name>